<evidence type="ECO:0000313" key="2">
    <source>
        <dbReference type="Proteomes" id="UP001153678"/>
    </source>
</evidence>
<reference evidence="1" key="1">
    <citation type="submission" date="2022-08" db="EMBL/GenBank/DDBJ databases">
        <authorList>
            <person name="Kallberg Y."/>
            <person name="Tangrot J."/>
            <person name="Rosling A."/>
        </authorList>
    </citation>
    <scope>NUCLEOTIDE SEQUENCE</scope>
    <source>
        <strain evidence="1">Wild A</strain>
    </source>
</reference>
<organism evidence="1 2">
    <name type="scientific">Funneliformis geosporum</name>
    <dbReference type="NCBI Taxonomy" id="1117311"/>
    <lineage>
        <taxon>Eukaryota</taxon>
        <taxon>Fungi</taxon>
        <taxon>Fungi incertae sedis</taxon>
        <taxon>Mucoromycota</taxon>
        <taxon>Glomeromycotina</taxon>
        <taxon>Glomeromycetes</taxon>
        <taxon>Glomerales</taxon>
        <taxon>Glomeraceae</taxon>
        <taxon>Funneliformis</taxon>
    </lineage>
</organism>
<dbReference type="OrthoDB" id="2305685at2759"/>
<accession>A0A9W4WWT8</accession>
<protein>
    <submittedName>
        <fullName evidence="1">16526_t:CDS:1</fullName>
    </submittedName>
</protein>
<proteinExistence type="predicted"/>
<name>A0A9W4WWT8_9GLOM</name>
<evidence type="ECO:0000313" key="1">
    <source>
        <dbReference type="EMBL" id="CAI2169452.1"/>
    </source>
</evidence>
<dbReference type="Proteomes" id="UP001153678">
    <property type="component" value="Unassembled WGS sequence"/>
</dbReference>
<gene>
    <name evidence="1" type="ORF">FWILDA_LOCUS4087</name>
</gene>
<dbReference type="EMBL" id="CAMKVN010000587">
    <property type="protein sequence ID" value="CAI2169452.1"/>
    <property type="molecule type" value="Genomic_DNA"/>
</dbReference>
<dbReference type="AlphaFoldDB" id="A0A9W4WWT8"/>
<sequence>MSQHEKSRRSLLIYRKIPKHFDFDLKNSNGPVKGIVTFAQDESGATTITGIFSKGFEDTNATYEYQIKDDCGNVLHDLTKELNVQLSDDCGTESFRHKFDNINLNCDNNGFLNVQTQGKVPLSKRNCKRDAGGNVVVTVVLDQAKKLYFDDEDIKIIEKKQSHWSSLHYFDRRKVFSLPYSLLNGHDTFNQALNGELQYEYTASF</sequence>
<comment type="caution">
    <text evidence="1">The sequence shown here is derived from an EMBL/GenBank/DDBJ whole genome shotgun (WGS) entry which is preliminary data.</text>
</comment>
<keyword evidence="2" id="KW-1185">Reference proteome</keyword>